<gene>
    <name evidence="7" type="ORF">FJV41_33815</name>
</gene>
<evidence type="ECO:0000259" key="6">
    <source>
        <dbReference type="Pfam" id="PF25954"/>
    </source>
</evidence>
<dbReference type="GO" id="GO:1990281">
    <property type="term" value="C:efflux pump complex"/>
    <property type="evidence" value="ECO:0007669"/>
    <property type="project" value="TreeGrafter"/>
</dbReference>
<keyword evidence="2" id="KW-0175">Coiled coil</keyword>
<dbReference type="RefSeq" id="WP_141646724.1">
    <property type="nucleotide sequence ID" value="NZ_VIFM01000184.1"/>
</dbReference>
<accession>A0A540WRA6</accession>
<evidence type="ECO:0000259" key="5">
    <source>
        <dbReference type="Pfam" id="PF25917"/>
    </source>
</evidence>
<dbReference type="Proteomes" id="UP000315369">
    <property type="component" value="Unassembled WGS sequence"/>
</dbReference>
<feature type="domain" description="Multidrug resistance protein MdtA-like barrel-sandwich hybrid" evidence="5">
    <location>
        <begin position="66"/>
        <end position="205"/>
    </location>
</feature>
<dbReference type="InterPro" id="IPR058792">
    <property type="entry name" value="Beta-barrel_RND_2"/>
</dbReference>
<keyword evidence="4" id="KW-0732">Signal</keyword>
<dbReference type="PANTHER" id="PTHR30469:SF15">
    <property type="entry name" value="HLYD FAMILY OF SECRETION PROTEINS"/>
    <property type="match status" value="1"/>
</dbReference>
<organism evidence="7 8">
    <name type="scientific">Myxococcus llanfairpwllgwyngyllgogerychwyrndrobwllllantysiliogogogochensis</name>
    <dbReference type="NCBI Taxonomy" id="2590453"/>
    <lineage>
        <taxon>Bacteria</taxon>
        <taxon>Pseudomonadati</taxon>
        <taxon>Myxococcota</taxon>
        <taxon>Myxococcia</taxon>
        <taxon>Myxococcales</taxon>
        <taxon>Cystobacterineae</taxon>
        <taxon>Myxococcaceae</taxon>
        <taxon>Myxococcus</taxon>
    </lineage>
</organism>
<feature type="signal peptide" evidence="4">
    <location>
        <begin position="1"/>
        <end position="18"/>
    </location>
</feature>
<comment type="caution">
    <text evidence="7">The sequence shown here is derived from an EMBL/GenBank/DDBJ whole genome shotgun (WGS) entry which is preliminary data.</text>
</comment>
<dbReference type="FunFam" id="2.40.30.170:FF:000010">
    <property type="entry name" value="Efflux RND transporter periplasmic adaptor subunit"/>
    <property type="match status" value="1"/>
</dbReference>
<dbReference type="Gene3D" id="2.40.420.20">
    <property type="match status" value="1"/>
</dbReference>
<dbReference type="Gene3D" id="1.10.287.470">
    <property type="entry name" value="Helix hairpin bin"/>
    <property type="match status" value="1"/>
</dbReference>
<feature type="region of interest" description="Disordered" evidence="3">
    <location>
        <begin position="354"/>
        <end position="415"/>
    </location>
</feature>
<evidence type="ECO:0000313" key="7">
    <source>
        <dbReference type="EMBL" id="TQF11513.1"/>
    </source>
</evidence>
<dbReference type="Pfam" id="PF25954">
    <property type="entry name" value="Beta-barrel_RND_2"/>
    <property type="match status" value="1"/>
</dbReference>
<dbReference type="AlphaFoldDB" id="A0A540WRA6"/>
<dbReference type="PANTHER" id="PTHR30469">
    <property type="entry name" value="MULTIDRUG RESISTANCE PROTEIN MDTA"/>
    <property type="match status" value="1"/>
</dbReference>
<dbReference type="EMBL" id="VIFM01000184">
    <property type="protein sequence ID" value="TQF11513.1"/>
    <property type="molecule type" value="Genomic_DNA"/>
</dbReference>
<protein>
    <submittedName>
        <fullName evidence="7">Efflux RND transporter periplasmic adaptor subunit</fullName>
    </submittedName>
</protein>
<feature type="compositionally biased region" description="Basic and acidic residues" evidence="3">
    <location>
        <begin position="354"/>
        <end position="363"/>
    </location>
</feature>
<reference evidence="7 8" key="1">
    <citation type="submission" date="2019-06" db="EMBL/GenBank/DDBJ databases">
        <authorList>
            <person name="Livingstone P."/>
            <person name="Whitworth D."/>
        </authorList>
    </citation>
    <scope>NUCLEOTIDE SEQUENCE [LARGE SCALE GENOMIC DNA]</scope>
    <source>
        <strain evidence="7 8">AM401</strain>
    </source>
</reference>
<dbReference type="Gene3D" id="2.40.50.100">
    <property type="match status" value="1"/>
</dbReference>
<comment type="similarity">
    <text evidence="1">Belongs to the membrane fusion protein (MFP) (TC 8.A.1) family.</text>
</comment>
<dbReference type="Gene3D" id="2.40.30.170">
    <property type="match status" value="1"/>
</dbReference>
<sequence length="415" mass="43288">MAAGGTWCLLLAAACVVAGCKKSSGEPAQPEVPTVTLGQENVALAQPSELRSGPGISGTLQARTAADVRAQVAGTVLDIEAQQGQVVKKGQALARIDDATLRAQVIATRTAVSTARNALQVAEAEVERSAKLAKAGVITQREFERAQLSVAQAKGQLAEARSRQSLAQEQLGRTRVVAPFVGVVSERQVSEGDVVQLGSPLFTVVDPRTLRLEASVPAANLDQVKVRTPVEFKVTGYGDRSFTGQVERINPVVDPNTGQVRIYVAIPNTDLQLLAGLFAEGRVAARAVRGLSVPLGAVDDSEGKPTVLRVRDERVERVPITLGLRDEVEKRVEVRQGLQEGDVVLLGSARDEVSEGARVKVDAPRPGAPVAGDEGPGVGGGGAESDTRQGGNETAPARPSPSPSESSEGATPRAP</sequence>
<evidence type="ECO:0000256" key="2">
    <source>
        <dbReference type="SAM" id="Coils"/>
    </source>
</evidence>
<dbReference type="InterPro" id="IPR006143">
    <property type="entry name" value="RND_pump_MFP"/>
</dbReference>
<feature type="chain" id="PRO_5021701907" evidence="4">
    <location>
        <begin position="19"/>
        <end position="415"/>
    </location>
</feature>
<feature type="compositionally biased region" description="Low complexity" evidence="3">
    <location>
        <begin position="393"/>
        <end position="415"/>
    </location>
</feature>
<proteinExistence type="inferred from homology"/>
<keyword evidence="8" id="KW-1185">Reference proteome</keyword>
<dbReference type="OrthoDB" id="176710at2"/>
<dbReference type="SUPFAM" id="SSF111369">
    <property type="entry name" value="HlyD-like secretion proteins"/>
    <property type="match status" value="1"/>
</dbReference>
<name>A0A540WRA6_9BACT</name>
<evidence type="ECO:0000256" key="4">
    <source>
        <dbReference type="SAM" id="SignalP"/>
    </source>
</evidence>
<dbReference type="InterPro" id="IPR058625">
    <property type="entry name" value="MdtA-like_BSH"/>
</dbReference>
<evidence type="ECO:0000256" key="3">
    <source>
        <dbReference type="SAM" id="MobiDB-lite"/>
    </source>
</evidence>
<feature type="compositionally biased region" description="Gly residues" evidence="3">
    <location>
        <begin position="374"/>
        <end position="383"/>
    </location>
</feature>
<evidence type="ECO:0000256" key="1">
    <source>
        <dbReference type="ARBA" id="ARBA00009477"/>
    </source>
</evidence>
<evidence type="ECO:0000313" key="8">
    <source>
        <dbReference type="Proteomes" id="UP000315369"/>
    </source>
</evidence>
<dbReference type="Pfam" id="PF25917">
    <property type="entry name" value="BSH_RND"/>
    <property type="match status" value="1"/>
</dbReference>
<dbReference type="GO" id="GO:0015562">
    <property type="term" value="F:efflux transmembrane transporter activity"/>
    <property type="evidence" value="ECO:0007669"/>
    <property type="project" value="TreeGrafter"/>
</dbReference>
<feature type="domain" description="CusB-like beta-barrel" evidence="6">
    <location>
        <begin position="212"/>
        <end position="285"/>
    </location>
</feature>
<feature type="coiled-coil region" evidence="2">
    <location>
        <begin position="143"/>
        <end position="170"/>
    </location>
</feature>
<dbReference type="NCBIfam" id="TIGR01730">
    <property type="entry name" value="RND_mfp"/>
    <property type="match status" value="1"/>
</dbReference>